<dbReference type="InterPro" id="IPR007506">
    <property type="entry name" value="PMDh-L-like_dom"/>
</dbReference>
<evidence type="ECO:0000256" key="2">
    <source>
        <dbReference type="ARBA" id="ARBA00023239"/>
    </source>
</evidence>
<evidence type="ECO:0000259" key="4">
    <source>
        <dbReference type="Pfam" id="PF04412"/>
    </source>
</evidence>
<dbReference type="EMBL" id="CP011494">
    <property type="protein sequence ID" value="AKO54039.1"/>
    <property type="molecule type" value="Genomic_DNA"/>
</dbReference>
<evidence type="ECO:0000256" key="1">
    <source>
        <dbReference type="ARBA" id="ARBA00023004"/>
    </source>
</evidence>
<evidence type="ECO:0008006" key="7">
    <source>
        <dbReference type="Google" id="ProtNLM"/>
    </source>
</evidence>
<dbReference type="GO" id="GO:0016829">
    <property type="term" value="F:lyase activity"/>
    <property type="evidence" value="ECO:0007669"/>
    <property type="project" value="UniProtKB-KW"/>
</dbReference>
<dbReference type="RefSeq" id="WP_048388350.1">
    <property type="nucleotide sequence ID" value="NZ_CP011494.1"/>
</dbReference>
<feature type="domain" description="Phosphomevalonate dehydratase large subunit-like" evidence="4">
    <location>
        <begin position="157"/>
        <end position="555"/>
    </location>
</feature>
<dbReference type="PANTHER" id="PTHR36577:SF3">
    <property type="entry name" value="DUF521 DOMAIN PROTEIN (AFU_ORTHOLOGUE AFUA_6G00490)"/>
    <property type="match status" value="1"/>
</dbReference>
<dbReference type="STRING" id="330734.ABA45_17665"/>
<dbReference type="InterPro" id="IPR002840">
    <property type="entry name" value="PMDh-S-like_dom"/>
</dbReference>
<dbReference type="PIRSF" id="PIRSF036630">
    <property type="entry name" value="UCP036630"/>
    <property type="match status" value="1"/>
</dbReference>
<dbReference type="InterPro" id="IPR012047">
    <property type="entry name" value="AcnX"/>
</dbReference>
<evidence type="ECO:0000313" key="5">
    <source>
        <dbReference type="EMBL" id="AKO54039.1"/>
    </source>
</evidence>
<dbReference type="Gene3D" id="3.50.30.10">
    <property type="entry name" value="Phosphohistidine domain"/>
    <property type="match status" value="1"/>
</dbReference>
<feature type="domain" description="Phosphomevalonate dehydratase small subunit-like" evidence="3">
    <location>
        <begin position="31"/>
        <end position="106"/>
    </location>
</feature>
<organism evidence="5 6">
    <name type="scientific">Marinobacter psychrophilus</name>
    <dbReference type="NCBI Taxonomy" id="330734"/>
    <lineage>
        <taxon>Bacteria</taxon>
        <taxon>Pseudomonadati</taxon>
        <taxon>Pseudomonadota</taxon>
        <taxon>Gammaproteobacteria</taxon>
        <taxon>Pseudomonadales</taxon>
        <taxon>Marinobacteraceae</taxon>
        <taxon>Marinobacter</taxon>
    </lineage>
</organism>
<keyword evidence="6" id="KW-1185">Reference proteome</keyword>
<dbReference type="Pfam" id="PF01989">
    <property type="entry name" value="AcnX_swivel_put"/>
    <property type="match status" value="1"/>
</dbReference>
<reference evidence="5 6" key="1">
    <citation type="submission" date="2015-05" db="EMBL/GenBank/DDBJ databases">
        <title>Complete genome of Marinobacter psychrophilus strain 20041T isolated from sea-ice of the Canadian Basin.</title>
        <authorList>
            <person name="Song L."/>
            <person name="Ren L."/>
            <person name="Yu Y."/>
            <person name="Wang X."/>
        </authorList>
    </citation>
    <scope>NUCLEOTIDE SEQUENCE [LARGE SCALE GENOMIC DNA]</scope>
    <source>
        <strain evidence="5 6">20041</strain>
    </source>
</reference>
<evidence type="ECO:0000313" key="6">
    <source>
        <dbReference type="Proteomes" id="UP000036406"/>
    </source>
</evidence>
<dbReference type="CDD" id="cd01355">
    <property type="entry name" value="AcnX"/>
    <property type="match status" value="1"/>
</dbReference>
<dbReference type="Pfam" id="PF04412">
    <property type="entry name" value="AcnX"/>
    <property type="match status" value="1"/>
</dbReference>
<dbReference type="Proteomes" id="UP000036406">
    <property type="component" value="Chromosome"/>
</dbReference>
<protein>
    <recommendedName>
        <fullName evidence="7">2-methyl-cis-aconitate hydratase</fullName>
    </recommendedName>
</protein>
<dbReference type="KEGG" id="mpq:ABA45_17665"/>
<dbReference type="CDD" id="cd01356">
    <property type="entry name" value="AcnX_swivel"/>
    <property type="match status" value="1"/>
</dbReference>
<proteinExistence type="predicted"/>
<sequence>MDTLSASTRDQSSILIEGEASGEVLVCDEGLSFWGGVDPGSGNIIDVHHPNYGESVSGKILMMPTSRGSCSGSGVLLELSLNSLAPAALVFREHEEVLTLGALVSDRIFGRPLPTISLLPVDYEALARSKTASISGHRIKADNLNLELATTRLGDIDLCEADKARLNNEAGPAARMAMEIICLMAAVGGTRQLTNVTRGHIDGCILSHSANLIFAEKLADLGAKVSIPTTINAISVDRENWRSQHVPNDFGNRASRLADAYVRMGARPTFTCAPYLLDDAPEFGEVIGWSESNAVIFANTVLGARTPKHPDYLDLFIAMTGRAPASGVYTQEGRVARRVLNVTPPLTSGDHDELFWPLLGWLAGKFSPDHIPLLTGLENLKPSTDDLKSLCAAFGTTSGVPMLHIAGHTPEAHFLPSADAEHRSIGIPEFISAWNELNRGGLKIDLVAIGSPHASIDEARRIADLFGERHCNPSTQLIITIGREILQAASSEGIVDRLERAGVRLIPDLCWCSITEPVFPPDAEGLFTNSGKYAHYAHGLSGRHSRIGSLEDCVETAVSGHAPERLPKWLQN</sequence>
<keyword evidence="2" id="KW-0456">Lyase</keyword>
<gene>
    <name evidence="5" type="ORF">ABA45_17665</name>
</gene>
<keyword evidence="1" id="KW-0408">Iron</keyword>
<dbReference type="PATRIC" id="fig|330734.3.peg.3711"/>
<dbReference type="AlphaFoldDB" id="A0A0H4I4T2"/>
<accession>A0A0H4I4T2</accession>
<dbReference type="SUPFAM" id="SSF52016">
    <property type="entry name" value="LeuD/IlvD-like"/>
    <property type="match status" value="1"/>
</dbReference>
<name>A0A0H4I4T2_9GAMM</name>
<dbReference type="PANTHER" id="PTHR36577">
    <property type="entry name" value="DUF521 DOMAIN PROTEIN (AFU_ORTHOLOGUE AFUA_6G00490)"/>
    <property type="match status" value="1"/>
</dbReference>
<evidence type="ECO:0000259" key="3">
    <source>
        <dbReference type="Pfam" id="PF01989"/>
    </source>
</evidence>